<gene>
    <name evidence="1" type="ORF">Vadar_014584</name>
</gene>
<comment type="caution">
    <text evidence="1">The sequence shown here is derived from an EMBL/GenBank/DDBJ whole genome shotgun (WGS) entry which is preliminary data.</text>
</comment>
<dbReference type="Proteomes" id="UP000828048">
    <property type="component" value="Chromosome 1"/>
</dbReference>
<organism evidence="1 2">
    <name type="scientific">Vaccinium darrowii</name>
    <dbReference type="NCBI Taxonomy" id="229202"/>
    <lineage>
        <taxon>Eukaryota</taxon>
        <taxon>Viridiplantae</taxon>
        <taxon>Streptophyta</taxon>
        <taxon>Embryophyta</taxon>
        <taxon>Tracheophyta</taxon>
        <taxon>Spermatophyta</taxon>
        <taxon>Magnoliopsida</taxon>
        <taxon>eudicotyledons</taxon>
        <taxon>Gunneridae</taxon>
        <taxon>Pentapetalae</taxon>
        <taxon>asterids</taxon>
        <taxon>Ericales</taxon>
        <taxon>Ericaceae</taxon>
        <taxon>Vaccinioideae</taxon>
        <taxon>Vaccinieae</taxon>
        <taxon>Vaccinium</taxon>
    </lineage>
</organism>
<protein>
    <submittedName>
        <fullName evidence="1">Uncharacterized protein</fullName>
    </submittedName>
</protein>
<accession>A0ACB7XQM4</accession>
<name>A0ACB7XQM4_9ERIC</name>
<dbReference type="EMBL" id="CM037151">
    <property type="protein sequence ID" value="KAH7843272.1"/>
    <property type="molecule type" value="Genomic_DNA"/>
</dbReference>
<keyword evidence="2" id="KW-1185">Reference proteome</keyword>
<reference evidence="1 2" key="1">
    <citation type="journal article" date="2021" name="Hortic Res">
        <title>High-quality reference genome and annotation aids understanding of berry development for evergreen blueberry (Vaccinium darrowii).</title>
        <authorList>
            <person name="Yu J."/>
            <person name="Hulse-Kemp A.M."/>
            <person name="Babiker E."/>
            <person name="Staton M."/>
        </authorList>
    </citation>
    <scope>NUCLEOTIDE SEQUENCE [LARGE SCALE GENOMIC DNA]</scope>
    <source>
        <strain evidence="2">cv. NJ 8807/NJ 8810</strain>
        <tissue evidence="1">Young leaf</tissue>
    </source>
</reference>
<proteinExistence type="predicted"/>
<evidence type="ECO:0000313" key="1">
    <source>
        <dbReference type="EMBL" id="KAH7843272.1"/>
    </source>
</evidence>
<evidence type="ECO:0000313" key="2">
    <source>
        <dbReference type="Proteomes" id="UP000828048"/>
    </source>
</evidence>
<sequence>MSEVGEKACYRTRDVIRSLWKETPNRSKDYIAQPKPNGYRSLHMAVDVSDEGRTRPPMEIQIRTTEMDMLAAGGVASHSLYKGGLSDPEEAKRLKAIMMAAAELAAVRLKDIPSTNSKLIEMDRRDRVFCLLDKNGDGKISIEELTEVMEELGAQGEDAREMMQLLDSNSDGSLSSDEFDMFQKQVVFMRNLEVRDDQYKMVLNEKLQMADGSDFIHSYREERGDSLPEQLYGKMQYENFDTCLFSHIDNSNGFGFKDIQLGRILFPVMSS</sequence>